<dbReference type="EMBL" id="JAOH01000002">
    <property type="protein sequence ID" value="EUA61299.1"/>
    <property type="molecule type" value="Genomic_DNA"/>
</dbReference>
<name>A0A829QG48_9MYCO</name>
<protein>
    <submittedName>
        <fullName evidence="2">Putative manganese transporter NRAMP</fullName>
    </submittedName>
</protein>
<evidence type="ECO:0000313" key="3">
    <source>
        <dbReference type="Proteomes" id="UP000021210"/>
    </source>
</evidence>
<feature type="region of interest" description="Disordered" evidence="1">
    <location>
        <begin position="104"/>
        <end position="138"/>
    </location>
</feature>
<feature type="compositionally biased region" description="Basic and acidic residues" evidence="1">
    <location>
        <begin position="127"/>
        <end position="138"/>
    </location>
</feature>
<evidence type="ECO:0000256" key="1">
    <source>
        <dbReference type="SAM" id="MobiDB-lite"/>
    </source>
</evidence>
<dbReference type="AlphaFoldDB" id="A0A829QG48"/>
<gene>
    <name evidence="2" type="ORF">I542_1438</name>
</gene>
<accession>A0A829QG48</accession>
<reference evidence="2 3" key="1">
    <citation type="submission" date="2013-12" db="EMBL/GenBank/DDBJ databases">
        <authorList>
            <person name="Zelazny A."/>
            <person name="Olivier K."/>
            <person name="Holland S."/>
            <person name="Lenaerts A."/>
            <person name="Ordway D."/>
            <person name="DeGroote M.A."/>
            <person name="Parker T."/>
            <person name="Sizemore C."/>
            <person name="Tallon L.J."/>
            <person name="Sadzewicz L.K."/>
            <person name="Sengamalay N."/>
            <person name="Fraser C.M."/>
            <person name="Hine E."/>
            <person name="Shefchek K.A."/>
            <person name="Das S.P."/>
            <person name="Tettelin H."/>
        </authorList>
    </citation>
    <scope>NUCLEOTIDE SEQUENCE [LARGE SCALE GENOMIC DNA]</scope>
    <source>
        <strain evidence="2 3">1948</strain>
    </source>
</reference>
<organism evidence="2 3">
    <name type="scientific">Mycobacteroides abscessus 1948</name>
    <dbReference type="NCBI Taxonomy" id="1299323"/>
    <lineage>
        <taxon>Bacteria</taxon>
        <taxon>Bacillati</taxon>
        <taxon>Actinomycetota</taxon>
        <taxon>Actinomycetes</taxon>
        <taxon>Mycobacteriales</taxon>
        <taxon>Mycobacteriaceae</taxon>
        <taxon>Mycobacteroides</taxon>
        <taxon>Mycobacteroides abscessus</taxon>
    </lineage>
</organism>
<sequence length="138" mass="14061">MSENGIVNGSVNGSVNGAETANGQLKVQVSQPKSAVLDSAHLGDIEGAFGKISVSDPGQARTFRSRMATMAAILGPGIIVMVGDNDAGGVATYAQGRSELRVQPALGALAADPRPHREPGDGGSPRSGDRSRARPVDQ</sequence>
<proteinExistence type="predicted"/>
<comment type="caution">
    <text evidence="2">The sequence shown here is derived from an EMBL/GenBank/DDBJ whole genome shotgun (WGS) entry which is preliminary data.</text>
</comment>
<evidence type="ECO:0000313" key="2">
    <source>
        <dbReference type="EMBL" id="EUA61299.1"/>
    </source>
</evidence>
<dbReference type="Proteomes" id="UP000021210">
    <property type="component" value="Unassembled WGS sequence"/>
</dbReference>